<sequence length="112" mass="12720">MDFEVIPGLPDEIGWECLVRAEQTSHAAMRLVRKSWQELIASPDSYKCRKATGKTQKYACLVRSLTSPSLRGAKQEVQRPLAYGLTLFEPRTRQWTRVPPIPAYPDGLPLFC</sequence>
<dbReference type="AlphaFoldDB" id="W1P1G8"/>
<evidence type="ECO:0000313" key="2">
    <source>
        <dbReference type="Proteomes" id="UP000017836"/>
    </source>
</evidence>
<keyword evidence="2" id="KW-1185">Reference proteome</keyword>
<dbReference type="PANTHER" id="PTHR46407:SF3">
    <property type="entry name" value="OS02G0208700 PROTEIN"/>
    <property type="match status" value="1"/>
</dbReference>
<evidence type="ECO:0000313" key="1">
    <source>
        <dbReference type="EMBL" id="ERN00795.1"/>
    </source>
</evidence>
<dbReference type="EMBL" id="KI394806">
    <property type="protein sequence ID" value="ERN00795.1"/>
    <property type="molecule type" value="Genomic_DNA"/>
</dbReference>
<evidence type="ECO:0008006" key="3">
    <source>
        <dbReference type="Google" id="ProtNLM"/>
    </source>
</evidence>
<protein>
    <recommendedName>
        <fullName evidence="3">F-box domain-containing protein</fullName>
    </recommendedName>
</protein>
<dbReference type="eggNOG" id="KOG1072">
    <property type="taxonomic scope" value="Eukaryota"/>
</dbReference>
<name>W1P1G8_AMBTC</name>
<dbReference type="InterPro" id="IPR044595">
    <property type="entry name" value="KMD1-4"/>
</dbReference>
<dbReference type="Gramene" id="ERN00795">
    <property type="protein sequence ID" value="ERN00795"/>
    <property type="gene ID" value="AMTR_s00217p00024980"/>
</dbReference>
<proteinExistence type="predicted"/>
<dbReference type="PANTHER" id="PTHR46407">
    <property type="entry name" value="OS02G0208700 PROTEIN"/>
    <property type="match status" value="1"/>
</dbReference>
<accession>W1P1G8</accession>
<dbReference type="HOGENOM" id="CLU_2149267_0_0_1"/>
<dbReference type="OMA" id="EEFGRDC"/>
<dbReference type="GO" id="GO:0080037">
    <property type="term" value="P:negative regulation of cytokinin-activated signaling pathway"/>
    <property type="evidence" value="ECO:0007669"/>
    <property type="project" value="InterPro"/>
</dbReference>
<organism evidence="1 2">
    <name type="scientific">Amborella trichopoda</name>
    <dbReference type="NCBI Taxonomy" id="13333"/>
    <lineage>
        <taxon>Eukaryota</taxon>
        <taxon>Viridiplantae</taxon>
        <taxon>Streptophyta</taxon>
        <taxon>Embryophyta</taxon>
        <taxon>Tracheophyta</taxon>
        <taxon>Spermatophyta</taxon>
        <taxon>Magnoliopsida</taxon>
        <taxon>Amborellales</taxon>
        <taxon>Amborellaceae</taxon>
        <taxon>Amborella</taxon>
    </lineage>
</organism>
<dbReference type="Proteomes" id="UP000017836">
    <property type="component" value="Unassembled WGS sequence"/>
</dbReference>
<gene>
    <name evidence="1" type="ORF">AMTR_s00217p00024980</name>
</gene>
<reference evidence="2" key="1">
    <citation type="journal article" date="2013" name="Science">
        <title>The Amborella genome and the evolution of flowering plants.</title>
        <authorList>
            <consortium name="Amborella Genome Project"/>
        </authorList>
    </citation>
    <scope>NUCLEOTIDE SEQUENCE [LARGE SCALE GENOMIC DNA]</scope>
</reference>
<dbReference type="GO" id="GO:2000762">
    <property type="term" value="P:regulation of phenylpropanoid metabolic process"/>
    <property type="evidence" value="ECO:0007669"/>
    <property type="project" value="InterPro"/>
</dbReference>